<proteinExistence type="predicted"/>
<dbReference type="SUPFAM" id="SSF56059">
    <property type="entry name" value="Glutathione synthetase ATP-binding domain-like"/>
    <property type="match status" value="1"/>
</dbReference>
<dbReference type="InterPro" id="IPR011761">
    <property type="entry name" value="ATP-grasp"/>
</dbReference>
<evidence type="ECO:0000256" key="1">
    <source>
        <dbReference type="PROSITE-ProRule" id="PRU00409"/>
    </source>
</evidence>
<dbReference type="Gene3D" id="3.30.1490.20">
    <property type="entry name" value="ATP-grasp fold, A domain"/>
    <property type="match status" value="1"/>
</dbReference>
<dbReference type="PROSITE" id="PS50975">
    <property type="entry name" value="ATP_GRASP"/>
    <property type="match status" value="1"/>
</dbReference>
<keyword evidence="1" id="KW-0547">Nucleotide-binding</keyword>
<protein>
    <recommendedName>
        <fullName evidence="2">ATP-grasp domain-containing protein</fullName>
    </recommendedName>
</protein>
<dbReference type="Gene3D" id="3.30.470.20">
    <property type="entry name" value="ATP-grasp fold, B domain"/>
    <property type="match status" value="1"/>
</dbReference>
<keyword evidence="1" id="KW-0067">ATP-binding</keyword>
<dbReference type="InterPro" id="IPR013815">
    <property type="entry name" value="ATP_grasp_subdomain_1"/>
</dbReference>
<gene>
    <name evidence="3" type="ORF">GCM10020366_30020</name>
</gene>
<organism evidence="3 4">
    <name type="scientific">Saccharopolyspora gregorii</name>
    <dbReference type="NCBI Taxonomy" id="33914"/>
    <lineage>
        <taxon>Bacteria</taxon>
        <taxon>Bacillati</taxon>
        <taxon>Actinomycetota</taxon>
        <taxon>Actinomycetes</taxon>
        <taxon>Pseudonocardiales</taxon>
        <taxon>Pseudonocardiaceae</taxon>
        <taxon>Saccharopolyspora</taxon>
    </lineage>
</organism>
<dbReference type="RefSeq" id="WP_258349167.1">
    <property type="nucleotide sequence ID" value="NZ_BAAAYK010000038.1"/>
</dbReference>
<name>A0ABP6RSB0_9PSEU</name>
<dbReference type="Proteomes" id="UP001500483">
    <property type="component" value="Unassembled WGS sequence"/>
</dbReference>
<evidence type="ECO:0000313" key="3">
    <source>
        <dbReference type="EMBL" id="GAA3358337.1"/>
    </source>
</evidence>
<dbReference type="EMBL" id="BAAAYK010000038">
    <property type="protein sequence ID" value="GAA3358337.1"/>
    <property type="molecule type" value="Genomic_DNA"/>
</dbReference>
<evidence type="ECO:0000259" key="2">
    <source>
        <dbReference type="PROSITE" id="PS50975"/>
    </source>
</evidence>
<comment type="caution">
    <text evidence="3">The sequence shown here is derived from an EMBL/GenBank/DDBJ whole genome shotgun (WGS) entry which is preliminary data.</text>
</comment>
<accession>A0ABP6RSB0</accession>
<reference evidence="4" key="1">
    <citation type="journal article" date="2019" name="Int. J. Syst. Evol. Microbiol.">
        <title>The Global Catalogue of Microorganisms (GCM) 10K type strain sequencing project: providing services to taxonomists for standard genome sequencing and annotation.</title>
        <authorList>
            <consortium name="The Broad Institute Genomics Platform"/>
            <consortium name="The Broad Institute Genome Sequencing Center for Infectious Disease"/>
            <person name="Wu L."/>
            <person name="Ma J."/>
        </authorList>
    </citation>
    <scope>NUCLEOTIDE SEQUENCE [LARGE SCALE GENOMIC DNA]</scope>
    <source>
        <strain evidence="4">JCM 9687</strain>
    </source>
</reference>
<sequence length="451" mass="50573">MRTPEPAGLDTATPAVVFKLDPNVLHHGGLGLIRSLGRAGVPVYAVHEDPMAPAAHSRYLRGRWWWRPELADPERINLGLAALAEKLGRPAVLFPTDDAAAIHLAEHGAALRHWFRFPDPPPELPREVAGKFTLQDVCRDLGIPTPRAELVRTRAEAAEFAAETGYPLVAKLATPWTSGGRAKVRSTSILRTPRDLRELGDAWDEQETEQQRAGLLMLQEYVPGGSGNDWFFHAYRGSGGCRPAFTGVKLRSYPAHAGLTTLGRCLSNTVLRAQATELLRRLDFRGIADLDFRFDRRDGSYRLLDFNPRLGAQFRLFRDSAGIDVVLAAYLDLTGQPVPEGLPPVGRRFLVENYDPLGAVGYWRRGDLGLRQWVRSVWRADELAWFARDDLAPFALMCGWMGRRALTRRFAPRTGVQVVEPPRYRERIERDAGAAIRQRRRSPYAVEEGHR</sequence>
<evidence type="ECO:0000313" key="4">
    <source>
        <dbReference type="Proteomes" id="UP001500483"/>
    </source>
</evidence>
<feature type="domain" description="ATP-grasp" evidence="2">
    <location>
        <begin position="135"/>
        <end position="334"/>
    </location>
</feature>
<keyword evidence="4" id="KW-1185">Reference proteome</keyword>